<evidence type="ECO:0000313" key="4">
    <source>
        <dbReference type="Proteomes" id="UP001642409"/>
    </source>
</evidence>
<dbReference type="AlphaFoldDB" id="A0AA86NCK4"/>
<organism evidence="2">
    <name type="scientific">Hexamita inflata</name>
    <dbReference type="NCBI Taxonomy" id="28002"/>
    <lineage>
        <taxon>Eukaryota</taxon>
        <taxon>Metamonada</taxon>
        <taxon>Diplomonadida</taxon>
        <taxon>Hexamitidae</taxon>
        <taxon>Hexamitinae</taxon>
        <taxon>Hexamita</taxon>
    </lineage>
</organism>
<evidence type="ECO:0000313" key="3">
    <source>
        <dbReference type="EMBL" id="CAL6057385.1"/>
    </source>
</evidence>
<accession>A0AA86NCK4</accession>
<evidence type="ECO:0000256" key="1">
    <source>
        <dbReference type="SAM" id="MobiDB-lite"/>
    </source>
</evidence>
<evidence type="ECO:0000313" key="2">
    <source>
        <dbReference type="EMBL" id="CAI9917209.1"/>
    </source>
</evidence>
<keyword evidence="4" id="KW-1185">Reference proteome</keyword>
<feature type="compositionally biased region" description="Polar residues" evidence="1">
    <location>
        <begin position="145"/>
        <end position="156"/>
    </location>
</feature>
<dbReference type="EMBL" id="CAXDID020000214">
    <property type="protein sequence ID" value="CAL6057385.1"/>
    <property type="molecule type" value="Genomic_DNA"/>
</dbReference>
<dbReference type="Proteomes" id="UP001642409">
    <property type="component" value="Unassembled WGS sequence"/>
</dbReference>
<sequence length="614" mass="70013">MQLTQNPNQMDRINLAACMYGDDIRDKYQKQKSVIPKQLSQTSPVKEQPAEFGFKVNATLTQINNTLQDIPVQSPTCMKGKNAPVTFKLSKPACLPQITFIQSARTQFNNKNKQKPLLDGQNAPQPSVERPPQKQHAPQKIKRSTLMNDSLQSMNDTPKDNTKESYKRYIVETQIQEEHKITKRREPKEPAFVQKLKNSRIQQQKEPLIYEQNPKTDVNDLSVHSPILTSPTTSPKAPSTIVHIQNTKPPASRVEDFEQDLTIQELDTRIQPSPDISNYNNVVTNTYNSVVKQQPKEQIDDIILENIMKNFHKVKQTLDQHVTSSSKTQFSDLEILKRELLKRKTQLIAQNTDELKQFSTELYFLRQYRADYLFQKGIKEEKVIQVDPNLVKQLQHCLTKLQSSFCLWVERGAPGCQACMSTCGLSQQQISTNMQKLNDIPQSTFDQAKRSISQQIARIQQHNELYPKPGSRMQIQVLETAGEFPFVPSSKEQSRQNNRAPSQPLAEYRFVQNAPFRTKSQLKSKINSLEKTELFQNQDSNRFVLFPCGDSVCELCLEGDQCPVCFGPVIKVVRSGVNIQGEEFVDKMKGVLGVTKGLFCDVVDLIKLSDGQNQ</sequence>
<gene>
    <name evidence="3" type="ORF">HINF_LOCUS47481</name>
    <name evidence="2" type="ORF">HINF_LOCUS4854</name>
</gene>
<feature type="region of interest" description="Disordered" evidence="1">
    <location>
        <begin position="112"/>
        <end position="165"/>
    </location>
</feature>
<proteinExistence type="predicted"/>
<comment type="caution">
    <text evidence="2">The sequence shown here is derived from an EMBL/GenBank/DDBJ whole genome shotgun (WGS) entry which is preliminary data.</text>
</comment>
<name>A0AA86NCK4_9EUKA</name>
<dbReference type="EMBL" id="CATOUU010000126">
    <property type="protein sequence ID" value="CAI9917209.1"/>
    <property type="molecule type" value="Genomic_DNA"/>
</dbReference>
<reference evidence="3 4" key="2">
    <citation type="submission" date="2024-07" db="EMBL/GenBank/DDBJ databases">
        <authorList>
            <person name="Akdeniz Z."/>
        </authorList>
    </citation>
    <scope>NUCLEOTIDE SEQUENCE [LARGE SCALE GENOMIC DNA]</scope>
</reference>
<reference evidence="2" key="1">
    <citation type="submission" date="2023-06" db="EMBL/GenBank/DDBJ databases">
        <authorList>
            <person name="Kurt Z."/>
        </authorList>
    </citation>
    <scope>NUCLEOTIDE SEQUENCE</scope>
</reference>
<protein>
    <submittedName>
        <fullName evidence="2">Uncharacterized protein</fullName>
    </submittedName>
</protein>